<evidence type="ECO:0000256" key="2">
    <source>
        <dbReference type="ARBA" id="ARBA00020697"/>
    </source>
</evidence>
<dbReference type="InterPro" id="IPR039579">
    <property type="entry name" value="AVPI1"/>
</dbReference>
<sequence>MQPPDDRAATLRDSRPGACGRDRQRREGATAAKADPPPTTRIQGAPTDHQAKCCPSDCAKSNMGTPASVISSPSAPQQTPEPRQRKKASANIFKDIDLLQLQTLFRTSGDECAEERARIICNYAGDRRIAEALIKLRRKKKSKRFHQASTKTSNDRIGTLSVQHFSKLCINETGHRGSTSTEEDSDQPSVADEDDLNLCGARKVAIAHRTHKNLKKQPSRRIPDYLHQLKR</sequence>
<keyword evidence="7" id="KW-1185">Reference proteome</keyword>
<feature type="compositionally biased region" description="Basic residues" evidence="4">
    <location>
        <begin position="209"/>
        <end position="219"/>
    </location>
</feature>
<evidence type="ECO:0000259" key="5">
    <source>
        <dbReference type="Pfam" id="PF15063"/>
    </source>
</evidence>
<keyword evidence="3" id="KW-0131">Cell cycle</keyword>
<dbReference type="AlphaFoldDB" id="A0A8C5WF37"/>
<evidence type="ECO:0000256" key="4">
    <source>
        <dbReference type="SAM" id="MobiDB-lite"/>
    </source>
</evidence>
<feature type="compositionally biased region" description="Basic and acidic residues" evidence="4">
    <location>
        <begin position="1"/>
        <end position="28"/>
    </location>
</feature>
<accession>A0A8C5WF37</accession>
<evidence type="ECO:0000313" key="7">
    <source>
        <dbReference type="Proteomes" id="UP000694569"/>
    </source>
</evidence>
<dbReference type="Ensembl" id="ENSLLET00000034707.1">
    <property type="protein sequence ID" value="ENSLLEP00000033433.1"/>
    <property type="gene ID" value="ENSLLEG00000021116.1"/>
</dbReference>
<feature type="region of interest" description="Disordered" evidence="4">
    <location>
        <begin position="1"/>
        <end position="90"/>
    </location>
</feature>
<dbReference type="InterPro" id="IPR020282">
    <property type="entry name" value="Avpi1/C8orf4_dom"/>
</dbReference>
<evidence type="ECO:0000313" key="6">
    <source>
        <dbReference type="Ensembl" id="ENSLLEP00000033433.1"/>
    </source>
</evidence>
<proteinExistence type="predicted"/>
<feature type="region of interest" description="Disordered" evidence="4">
    <location>
        <begin position="209"/>
        <end position="231"/>
    </location>
</feature>
<dbReference type="GeneTree" id="ENSGT00510000049872"/>
<name>A0A8C5WF37_9ANUR</name>
<feature type="domain" description="Arginine vasopressin-induced protein 1/transcriptional and immune response regulator" evidence="5">
    <location>
        <begin position="63"/>
        <end position="137"/>
    </location>
</feature>
<feature type="compositionally biased region" description="Polar residues" evidence="4">
    <location>
        <begin position="62"/>
        <end position="81"/>
    </location>
</feature>
<reference evidence="6" key="2">
    <citation type="submission" date="2025-09" db="UniProtKB">
        <authorList>
            <consortium name="Ensembl"/>
        </authorList>
    </citation>
    <scope>IDENTIFICATION</scope>
</reference>
<organism evidence="6 7">
    <name type="scientific">Leptobrachium leishanense</name>
    <name type="common">Leishan spiny toad</name>
    <dbReference type="NCBI Taxonomy" id="445787"/>
    <lineage>
        <taxon>Eukaryota</taxon>
        <taxon>Metazoa</taxon>
        <taxon>Chordata</taxon>
        <taxon>Craniata</taxon>
        <taxon>Vertebrata</taxon>
        <taxon>Euteleostomi</taxon>
        <taxon>Amphibia</taxon>
        <taxon>Batrachia</taxon>
        <taxon>Anura</taxon>
        <taxon>Pelobatoidea</taxon>
        <taxon>Megophryidae</taxon>
        <taxon>Leptobrachium</taxon>
    </lineage>
</organism>
<gene>
    <name evidence="6" type="primary">AVPI1</name>
</gene>
<feature type="region of interest" description="Disordered" evidence="4">
    <location>
        <begin position="173"/>
        <end position="193"/>
    </location>
</feature>
<reference evidence="6" key="1">
    <citation type="submission" date="2025-08" db="UniProtKB">
        <authorList>
            <consortium name="Ensembl"/>
        </authorList>
    </citation>
    <scope>IDENTIFICATION</scope>
</reference>
<evidence type="ECO:0000256" key="3">
    <source>
        <dbReference type="ARBA" id="ARBA00023306"/>
    </source>
</evidence>
<dbReference type="OrthoDB" id="9906905at2759"/>
<evidence type="ECO:0000256" key="1">
    <source>
        <dbReference type="ARBA" id="ARBA00002403"/>
    </source>
</evidence>
<dbReference type="Pfam" id="PF15063">
    <property type="entry name" value="TC1"/>
    <property type="match status" value="1"/>
</dbReference>
<protein>
    <recommendedName>
        <fullName evidence="2">Arginine vasopressin-induced protein 1</fullName>
    </recommendedName>
</protein>
<feature type="compositionally biased region" description="Acidic residues" evidence="4">
    <location>
        <begin position="181"/>
        <end position="193"/>
    </location>
</feature>
<comment type="function">
    <text evidence="1">May be involved in MAP kinase activation, epithelial sodium channel (ENaC) down-regulation and cell cycling.</text>
</comment>
<dbReference type="Proteomes" id="UP000694569">
    <property type="component" value="Unplaced"/>
</dbReference>
<dbReference type="PANTHER" id="PTHR14350">
    <property type="entry name" value="ARGININE VASOPRESSIN-INDUCED PROTEIN 1"/>
    <property type="match status" value="1"/>
</dbReference>